<gene>
    <name evidence="2" type="primary">P0711E10.42</name>
</gene>
<dbReference type="Proteomes" id="UP000817658">
    <property type="component" value="Chromosome 1"/>
</dbReference>
<evidence type="ECO:0000256" key="1">
    <source>
        <dbReference type="SAM" id="MobiDB-lite"/>
    </source>
</evidence>
<evidence type="ECO:0000313" key="2">
    <source>
        <dbReference type="EMBL" id="BAE95807.1"/>
    </source>
</evidence>
<feature type="region of interest" description="Disordered" evidence="1">
    <location>
        <begin position="31"/>
        <end position="50"/>
    </location>
</feature>
<dbReference type="EMBL" id="AP000570">
    <property type="protein sequence ID" value="BAE95807.1"/>
    <property type="molecule type" value="Genomic_DNA"/>
</dbReference>
<name>Q1EHT8_ORYSJ</name>
<feature type="region of interest" description="Disordered" evidence="1">
    <location>
        <begin position="1"/>
        <end position="22"/>
    </location>
</feature>
<organism evidence="2">
    <name type="scientific">Oryza sativa subsp. japonica</name>
    <name type="common">Rice</name>
    <dbReference type="NCBI Taxonomy" id="39947"/>
    <lineage>
        <taxon>Eukaryota</taxon>
        <taxon>Viridiplantae</taxon>
        <taxon>Streptophyta</taxon>
        <taxon>Embryophyta</taxon>
        <taxon>Tracheophyta</taxon>
        <taxon>Spermatophyta</taxon>
        <taxon>Magnoliopsida</taxon>
        <taxon>Liliopsida</taxon>
        <taxon>Poales</taxon>
        <taxon>Poaceae</taxon>
        <taxon>BOP clade</taxon>
        <taxon>Oryzoideae</taxon>
        <taxon>Oryzeae</taxon>
        <taxon>Oryzinae</taxon>
        <taxon>Oryza</taxon>
        <taxon>Oryza sativa</taxon>
    </lineage>
</organism>
<protein>
    <submittedName>
        <fullName evidence="2">Uncharacterized protein</fullName>
    </submittedName>
</protein>
<dbReference type="AlphaFoldDB" id="Q1EHT8"/>
<sequence>MPLSTLGNTGPHPIPKSSKIVPTRTVPHIASFQPSLHAHRRPSPTSRRRQRLCIPPRSRLCLRSAAAAGSASHRWRGGVRIWWAAAALHPAAATSPHPAAASTLLAVMATPSPPCLLRALPLVTSPSSRGLRRRPITSLLRCSSPSHTHFIAYNQPQILCF</sequence>
<proteinExistence type="predicted"/>
<feature type="compositionally biased region" description="Basic residues" evidence="1">
    <location>
        <begin position="37"/>
        <end position="50"/>
    </location>
</feature>
<accession>Q1EHT8</accession>
<reference evidence="2" key="1">
    <citation type="journal article" date="2002" name="Nature">
        <title>The genome sequence and structure of rice chromosome 1.</title>
        <authorList>
            <person name="Sasaki T."/>
            <person name="Matsumoto T."/>
            <person name="Yamamoto K."/>
            <person name="Sakata K."/>
            <person name="Baba T."/>
            <person name="Katayose Y."/>
            <person name="Wu J."/>
            <person name="Niimura Y."/>
            <person name="Cheng Z."/>
            <person name="Nagamura Y."/>
            <person name="Antonio B.A."/>
            <person name="Kanamori H."/>
            <person name="Hosokawa S."/>
            <person name="Masukawa M."/>
            <person name="Arikawa K."/>
            <person name="Chiden Y."/>
            <person name="Hayashi M."/>
            <person name="Okamoto M."/>
            <person name="Ando T."/>
            <person name="Aoki H."/>
            <person name="Arita K."/>
            <person name="Hamada M."/>
            <person name="Harada C."/>
            <person name="Hijishita S."/>
            <person name="Honda M."/>
            <person name="Ichikawa Y."/>
            <person name="Idonuma A."/>
            <person name="Iijima M."/>
            <person name="Ikeda M."/>
            <person name="Ikeno M."/>
            <person name="Itoh S."/>
            <person name="Itoh T."/>
            <person name="Itoh Y."/>
            <person name="Itoh Y."/>
            <person name="Iwabuchi A."/>
            <person name="Kamiya K."/>
            <person name="Karasawa W."/>
            <person name="Katagiri S."/>
            <person name="Kikuta A."/>
            <person name="Kobayashi N."/>
            <person name="Kono I."/>
            <person name="Machita K."/>
            <person name="Maehara T."/>
            <person name="Mizuno H."/>
            <person name="Mizubayashi T."/>
            <person name="Mukai Y."/>
            <person name="Nagasaki H."/>
            <person name="Nakashima M."/>
            <person name="Nakama Y."/>
            <person name="Nakamichi Y."/>
            <person name="Nakamura M."/>
            <person name="Namiki N."/>
            <person name="Negishi M."/>
            <person name="Ohta I."/>
            <person name="Ono N."/>
            <person name="Saji S."/>
            <person name="Sakai K."/>
            <person name="Shibata M."/>
            <person name="Shimokawa T."/>
            <person name="Shomura A."/>
            <person name="Song J."/>
            <person name="Takazaki Y."/>
            <person name="Terasawa K."/>
            <person name="Tsuji K."/>
            <person name="Waki K."/>
            <person name="Yamagata H."/>
            <person name="Yamane H."/>
            <person name="Yoshiki S."/>
            <person name="Yoshihara R."/>
            <person name="Yukawa K."/>
            <person name="Zhong H."/>
            <person name="Iwama H."/>
            <person name="Endo T."/>
            <person name="Ito H."/>
            <person name="Hahn J.H."/>
            <person name="Kim H.I."/>
            <person name="Eun M.Y."/>
            <person name="Yano M."/>
            <person name="Jiang J."/>
            <person name="Gojobori T."/>
        </authorList>
    </citation>
    <scope>NUCLEOTIDE SEQUENCE [LARGE SCALE GENOMIC DNA]</scope>
</reference>